<evidence type="ECO:0000313" key="1">
    <source>
        <dbReference type="EMBL" id="MCR2803838.1"/>
    </source>
</evidence>
<dbReference type="InterPro" id="IPR014988">
    <property type="entry name" value="Uncharacterised_YqcI/YcgG"/>
</dbReference>
<dbReference type="RefSeq" id="WP_257444438.1">
    <property type="nucleotide sequence ID" value="NZ_JANIPJ010000004.1"/>
</dbReference>
<protein>
    <submittedName>
        <fullName evidence="1">YqcI/YcgG family protein</fullName>
    </submittedName>
</protein>
<accession>A0A9X2MQ63</accession>
<keyword evidence="2" id="KW-1185">Reference proteome</keyword>
<dbReference type="PANTHER" id="PTHR40045:SF1">
    <property type="entry name" value="YQCI_YCGG FAMILY PROTEIN"/>
    <property type="match status" value="1"/>
</dbReference>
<comment type="caution">
    <text evidence="1">The sequence shown here is derived from an EMBL/GenBank/DDBJ whole genome shotgun (WGS) entry which is preliminary data.</text>
</comment>
<gene>
    <name evidence="1" type="ORF">NQZ67_08080</name>
</gene>
<dbReference type="Proteomes" id="UP001141950">
    <property type="component" value="Unassembled WGS sequence"/>
</dbReference>
<evidence type="ECO:0000313" key="2">
    <source>
        <dbReference type="Proteomes" id="UP001141950"/>
    </source>
</evidence>
<proteinExistence type="predicted"/>
<dbReference type="AlphaFoldDB" id="A0A9X2MQ63"/>
<dbReference type="PANTHER" id="PTHR40045">
    <property type="entry name" value="YCGG FAMILY PROTEIN"/>
    <property type="match status" value="1"/>
</dbReference>
<reference evidence="1" key="1">
    <citation type="submission" date="2022-08" db="EMBL/GenBank/DDBJ databases">
        <title>The genomic sequence of strain Paenibacillus sp. SCIV0701.</title>
        <authorList>
            <person name="Zhao H."/>
        </authorList>
    </citation>
    <scope>NUCLEOTIDE SEQUENCE</scope>
    <source>
        <strain evidence="1">SCIV0701</strain>
    </source>
</reference>
<name>A0A9X2MQ63_9BACL</name>
<dbReference type="Pfam" id="PF08892">
    <property type="entry name" value="YqcI_YcgG"/>
    <property type="match status" value="1"/>
</dbReference>
<organism evidence="1 2">
    <name type="scientific">Paenibacillus soyae</name>
    <dbReference type="NCBI Taxonomy" id="2969249"/>
    <lineage>
        <taxon>Bacteria</taxon>
        <taxon>Bacillati</taxon>
        <taxon>Bacillota</taxon>
        <taxon>Bacilli</taxon>
        <taxon>Bacillales</taxon>
        <taxon>Paenibacillaceae</taxon>
        <taxon>Paenibacillus</taxon>
    </lineage>
</organism>
<dbReference type="EMBL" id="JANIPJ010000004">
    <property type="protein sequence ID" value="MCR2803838.1"/>
    <property type="molecule type" value="Genomic_DNA"/>
</dbReference>
<sequence length="252" mass="29094">MLLTRYDMENRTGDEAEDWHSDAFRLFDEKMSDPIHKFPCIPATIGHKLGHLRYGFLEDPKEVASASKLAALLEQYGAESRAFGSYTSLIAIFKTPADLVRTHAVDDYRLLFWELLSKVHAYDVKEWPSDIPTDPDHHVWEYCFGGEKYFMYCATPAHHSRVSRSFPYFLFAITPRWVLDRFNANPKTAASIKRQIRDRIVDYDGLGIHPDLNQYGSEHNFEWKQYFLGDDSKSAAEAGLKCPFAHLHSPKK</sequence>